<feature type="coiled-coil region" evidence="2">
    <location>
        <begin position="428"/>
        <end position="482"/>
    </location>
</feature>
<dbReference type="PANTHER" id="PTHR34916:SF1">
    <property type="entry name" value="GI:13385330"/>
    <property type="match status" value="1"/>
</dbReference>
<evidence type="ECO:0000313" key="5">
    <source>
        <dbReference type="EMBL" id="KAK3773343.1"/>
    </source>
</evidence>
<evidence type="ECO:0000259" key="4">
    <source>
        <dbReference type="Pfam" id="PF15739"/>
    </source>
</evidence>
<dbReference type="EMBL" id="JAWDGP010003545">
    <property type="protein sequence ID" value="KAK3773343.1"/>
    <property type="molecule type" value="Genomic_DNA"/>
</dbReference>
<keyword evidence="1 2" id="KW-0175">Coiled coil</keyword>
<protein>
    <recommendedName>
        <fullName evidence="4">Translin-associated factor X-interacting protein 1 N-terminal domain-containing protein</fullName>
    </recommendedName>
</protein>
<feature type="compositionally biased region" description="Basic and acidic residues" evidence="3">
    <location>
        <begin position="166"/>
        <end position="187"/>
    </location>
</feature>
<feature type="domain" description="Translin-associated factor X-interacting protein 1 N-terminal" evidence="4">
    <location>
        <begin position="264"/>
        <end position="375"/>
    </location>
</feature>
<feature type="coiled-coil region" evidence="2">
    <location>
        <begin position="357"/>
        <end position="388"/>
    </location>
</feature>
<dbReference type="InterPro" id="IPR032755">
    <property type="entry name" value="TSNAXIP1_N"/>
</dbReference>
<sequence length="540" mass="61959">MAFKFILGHHIKSILNDAEEKQKKDIKDFAGGHLNESQLLRAPLSFSRKTWQSAKADRIHLTKGSKPQHKPRVKKETGTPKEVLFDFSLGTTGVIPPVKKKLPQTPEVRYRKITEEELKSERNALTSADVIETLTPQSVYTQLEDGVLIEELPHQQLMMPAPPKSSRKEKYDGNWDRNNNDVDEIPKHEDSMLSSLNSHDSRDRGSPMLSPLQFHYSIMPMQSSGITKRDQYRRLKAFDLSVLQKREMAEQNVLSGQKAARHHEQKLENELSDLNLNGIGPNFHRLQVFSNILDDVVEESPTFNYILRCIKTEYDNYIAKLLDGQTSQQHLLRDQVDQMASCGTSRPGEMDSATQKLLGLKQEARAQLDRNDKLKEELKTERENLNKTPEVPTNRLTTFKVAKRAPQAGSFSRKEQPVELSLELENMKALILEKLDDLNALRVQLREEYVPVTVCTHLEQCIKETEVEVQKLLKQNEYFERSIAEMDSDLKEAIVEADTSEKDARRIWHKVNSTRGMPGASKSNDSDDEDDESKWNWYIS</sequence>
<organism evidence="5 6">
    <name type="scientific">Elysia crispata</name>
    <name type="common">lettuce slug</name>
    <dbReference type="NCBI Taxonomy" id="231223"/>
    <lineage>
        <taxon>Eukaryota</taxon>
        <taxon>Metazoa</taxon>
        <taxon>Spiralia</taxon>
        <taxon>Lophotrochozoa</taxon>
        <taxon>Mollusca</taxon>
        <taxon>Gastropoda</taxon>
        <taxon>Heterobranchia</taxon>
        <taxon>Euthyneura</taxon>
        <taxon>Panpulmonata</taxon>
        <taxon>Sacoglossa</taxon>
        <taxon>Placobranchoidea</taxon>
        <taxon>Plakobranchidae</taxon>
        <taxon>Elysia</taxon>
    </lineage>
</organism>
<evidence type="ECO:0000256" key="3">
    <source>
        <dbReference type="SAM" id="MobiDB-lite"/>
    </source>
</evidence>
<feature type="region of interest" description="Disordered" evidence="3">
    <location>
        <begin position="158"/>
        <end position="187"/>
    </location>
</feature>
<name>A0AAE0ZQB1_9GAST</name>
<reference evidence="5" key="1">
    <citation type="journal article" date="2023" name="G3 (Bethesda)">
        <title>A reference genome for the long-term kleptoplast-retaining sea slug Elysia crispata morphotype clarki.</title>
        <authorList>
            <person name="Eastman K.E."/>
            <person name="Pendleton A.L."/>
            <person name="Shaikh M.A."/>
            <person name="Suttiyut T."/>
            <person name="Ogas R."/>
            <person name="Tomko P."/>
            <person name="Gavelis G."/>
            <person name="Widhalm J.R."/>
            <person name="Wisecaver J.H."/>
        </authorList>
    </citation>
    <scope>NUCLEOTIDE SEQUENCE</scope>
    <source>
        <strain evidence="5">ECLA1</strain>
    </source>
</reference>
<evidence type="ECO:0000313" key="6">
    <source>
        <dbReference type="Proteomes" id="UP001283361"/>
    </source>
</evidence>
<evidence type="ECO:0000256" key="1">
    <source>
        <dbReference type="ARBA" id="ARBA00023054"/>
    </source>
</evidence>
<dbReference type="Proteomes" id="UP001283361">
    <property type="component" value="Unassembled WGS sequence"/>
</dbReference>
<keyword evidence="6" id="KW-1185">Reference proteome</keyword>
<dbReference type="PANTHER" id="PTHR34916">
    <property type="entry name" value="GI:13385330"/>
    <property type="match status" value="1"/>
</dbReference>
<dbReference type="AlphaFoldDB" id="A0AAE0ZQB1"/>
<evidence type="ECO:0000256" key="2">
    <source>
        <dbReference type="SAM" id="Coils"/>
    </source>
</evidence>
<feature type="region of interest" description="Disordered" evidence="3">
    <location>
        <begin position="506"/>
        <end position="540"/>
    </location>
</feature>
<dbReference type="Pfam" id="PF15739">
    <property type="entry name" value="TSNAXIP1_N"/>
    <property type="match status" value="1"/>
</dbReference>
<gene>
    <name evidence="5" type="ORF">RRG08_023224</name>
</gene>
<proteinExistence type="predicted"/>
<accession>A0AAE0ZQB1</accession>
<comment type="caution">
    <text evidence="5">The sequence shown here is derived from an EMBL/GenBank/DDBJ whole genome shotgun (WGS) entry which is preliminary data.</text>
</comment>